<dbReference type="AlphaFoldDB" id="A0A183MLB9"/>
<sequence length="138" mass="15378">MKTSTSEGKHEIKFTGRMQLDHLDFADDLSNSSNTHQQIQVNTNSVAAVSASVGLHIHKGNSKIIKYNTQNTNKVTLDEETLGEMETFTYLDNTIDDQGELDADVKATIGKSGTVHLQLKNTWDSKQLSTNQYQIHNL</sequence>
<protein>
    <submittedName>
        <fullName evidence="1">Uncharacterized protein</fullName>
    </submittedName>
</protein>
<accession>A0A183MLB9</accession>
<dbReference type="Proteomes" id="UP000277204">
    <property type="component" value="Unassembled WGS sequence"/>
</dbReference>
<keyword evidence="2" id="KW-1185">Reference proteome</keyword>
<dbReference type="EMBL" id="UZAI01017235">
    <property type="protein sequence ID" value="VDP22214.1"/>
    <property type="molecule type" value="Genomic_DNA"/>
</dbReference>
<proteinExistence type="predicted"/>
<evidence type="ECO:0000313" key="1">
    <source>
        <dbReference type="EMBL" id="VDP22214.1"/>
    </source>
</evidence>
<reference evidence="1 2" key="1">
    <citation type="submission" date="2018-11" db="EMBL/GenBank/DDBJ databases">
        <authorList>
            <consortium name="Pathogen Informatics"/>
        </authorList>
    </citation>
    <scope>NUCLEOTIDE SEQUENCE [LARGE SCALE GENOMIC DNA]</scope>
    <source>
        <strain evidence="1 2">Zambia</strain>
    </source>
</reference>
<gene>
    <name evidence="1" type="ORF">SMRZ_LOCUS16844</name>
</gene>
<organism evidence="1 2">
    <name type="scientific">Schistosoma margrebowiei</name>
    <dbReference type="NCBI Taxonomy" id="48269"/>
    <lineage>
        <taxon>Eukaryota</taxon>
        <taxon>Metazoa</taxon>
        <taxon>Spiralia</taxon>
        <taxon>Lophotrochozoa</taxon>
        <taxon>Platyhelminthes</taxon>
        <taxon>Trematoda</taxon>
        <taxon>Digenea</taxon>
        <taxon>Strigeidida</taxon>
        <taxon>Schistosomatoidea</taxon>
        <taxon>Schistosomatidae</taxon>
        <taxon>Schistosoma</taxon>
    </lineage>
</organism>
<evidence type="ECO:0000313" key="2">
    <source>
        <dbReference type="Proteomes" id="UP000277204"/>
    </source>
</evidence>
<name>A0A183MLB9_9TREM</name>